<feature type="transmembrane region" description="Helical" evidence="13">
    <location>
        <begin position="42"/>
        <end position="63"/>
    </location>
</feature>
<evidence type="ECO:0000256" key="1">
    <source>
        <dbReference type="ARBA" id="ARBA00001970"/>
    </source>
</evidence>
<dbReference type="GO" id="GO:0020037">
    <property type="term" value="F:heme binding"/>
    <property type="evidence" value="ECO:0007669"/>
    <property type="project" value="TreeGrafter"/>
</dbReference>
<dbReference type="GO" id="GO:0046872">
    <property type="term" value="F:metal ion binding"/>
    <property type="evidence" value="ECO:0007669"/>
    <property type="project" value="UniProtKB-KW"/>
</dbReference>
<evidence type="ECO:0000313" key="16">
    <source>
        <dbReference type="Proteomes" id="UP000033070"/>
    </source>
</evidence>
<keyword evidence="16" id="KW-1185">Reference proteome</keyword>
<name>A0A2Z6GBX7_9PROT</name>
<dbReference type="Pfam" id="PF01292">
    <property type="entry name" value="Ni_hydr_CYTB"/>
    <property type="match status" value="1"/>
</dbReference>
<comment type="cofactor">
    <cofactor evidence="1">
        <name>heme b</name>
        <dbReference type="ChEBI" id="CHEBI:60344"/>
    </cofactor>
</comment>
<keyword evidence="11 13" id="KW-0472">Membrane</keyword>
<keyword evidence="3" id="KW-0813">Transport</keyword>
<dbReference type="GO" id="GO:0009055">
    <property type="term" value="F:electron transfer activity"/>
    <property type="evidence" value="ECO:0007669"/>
    <property type="project" value="InterPro"/>
</dbReference>
<dbReference type="SUPFAM" id="SSF81342">
    <property type="entry name" value="Transmembrane di-heme cytochromes"/>
    <property type="match status" value="1"/>
</dbReference>
<dbReference type="InterPro" id="IPR052168">
    <property type="entry name" value="Cytochrome_b561_oxidase"/>
</dbReference>
<feature type="domain" description="Cytochrome b561 bacterial/Ni-hydrogenase" evidence="14">
    <location>
        <begin position="5"/>
        <end position="168"/>
    </location>
</feature>
<keyword evidence="6 13" id="KW-0812">Transmembrane</keyword>
<evidence type="ECO:0000256" key="6">
    <source>
        <dbReference type="ARBA" id="ARBA00022692"/>
    </source>
</evidence>
<dbReference type="RefSeq" id="WP_062627684.1">
    <property type="nucleotide sequence ID" value="NZ_AP018738.1"/>
</dbReference>
<dbReference type="InterPro" id="IPR016174">
    <property type="entry name" value="Di-haem_cyt_TM"/>
</dbReference>
<dbReference type="GO" id="GO:0005886">
    <property type="term" value="C:plasma membrane"/>
    <property type="evidence" value="ECO:0007669"/>
    <property type="project" value="UniProtKB-SubCell"/>
</dbReference>
<sequence length="175" mass="19430">MQNLYSRRLAIIHWLTLALFITAFYFGHELDETEQAAAKFSLYPYHFLLGDAVLVLTLLRAYFVRKDGKPAPVAGGSPLANKVAVGIHHLLYVLLIAVPASGMIMLNSTGLLAAFQAHDVSKMPDLEEFAIHEIHATLIFILIGTIVLHVVAALYHQLILKDNILSRISLFGKRD</sequence>
<keyword evidence="4" id="KW-1003">Cell membrane</keyword>
<dbReference type="KEGG" id="fam:OYT1_ch1509"/>
<comment type="subcellular location">
    <subcellularLocation>
        <location evidence="2">Cell membrane</location>
        <topology evidence="2">Multi-pass membrane protein</topology>
    </subcellularLocation>
</comment>
<dbReference type="PANTHER" id="PTHR30529">
    <property type="entry name" value="CYTOCHROME B561"/>
    <property type="match status" value="1"/>
</dbReference>
<evidence type="ECO:0000256" key="8">
    <source>
        <dbReference type="ARBA" id="ARBA00022982"/>
    </source>
</evidence>
<gene>
    <name evidence="15" type="ORF">OYT1_ch1509</name>
</gene>
<organism evidence="15 16">
    <name type="scientific">Ferriphaselus amnicola</name>
    <dbReference type="NCBI Taxonomy" id="1188319"/>
    <lineage>
        <taxon>Bacteria</taxon>
        <taxon>Pseudomonadati</taxon>
        <taxon>Pseudomonadota</taxon>
        <taxon>Betaproteobacteria</taxon>
        <taxon>Nitrosomonadales</taxon>
        <taxon>Gallionellaceae</taxon>
        <taxon>Ferriphaselus</taxon>
    </lineage>
</organism>
<reference evidence="15 16" key="1">
    <citation type="submission" date="2018-06" db="EMBL/GenBank/DDBJ databases">
        <title>OYT1 Genome Sequencing.</title>
        <authorList>
            <person name="Kato S."/>
            <person name="Itoh T."/>
            <person name="Ohkuma M."/>
        </authorList>
    </citation>
    <scope>NUCLEOTIDE SEQUENCE [LARGE SCALE GENOMIC DNA]</scope>
    <source>
        <strain evidence="15 16">OYT1</strain>
    </source>
</reference>
<keyword evidence="7" id="KW-0479">Metal-binding</keyword>
<keyword evidence="10" id="KW-0408">Iron</keyword>
<evidence type="ECO:0000256" key="5">
    <source>
        <dbReference type="ARBA" id="ARBA00022617"/>
    </source>
</evidence>
<keyword evidence="5" id="KW-0349">Heme</keyword>
<dbReference type="AlphaFoldDB" id="A0A2Z6GBX7"/>
<evidence type="ECO:0000256" key="9">
    <source>
        <dbReference type="ARBA" id="ARBA00022989"/>
    </source>
</evidence>
<accession>A0A2Z6GBX7</accession>
<dbReference type="OrthoDB" id="8536275at2"/>
<dbReference type="EMBL" id="AP018738">
    <property type="protein sequence ID" value="BBE51063.1"/>
    <property type="molecule type" value="Genomic_DNA"/>
</dbReference>
<evidence type="ECO:0000259" key="14">
    <source>
        <dbReference type="Pfam" id="PF01292"/>
    </source>
</evidence>
<dbReference type="STRING" id="1188319.OYT1_02586"/>
<feature type="transmembrane region" description="Helical" evidence="13">
    <location>
        <begin position="134"/>
        <end position="155"/>
    </location>
</feature>
<keyword evidence="9 13" id="KW-1133">Transmembrane helix</keyword>
<feature type="transmembrane region" description="Helical" evidence="13">
    <location>
        <begin position="90"/>
        <end position="114"/>
    </location>
</feature>
<evidence type="ECO:0000256" key="7">
    <source>
        <dbReference type="ARBA" id="ARBA00022723"/>
    </source>
</evidence>
<proteinExistence type="inferred from homology"/>
<evidence type="ECO:0000256" key="10">
    <source>
        <dbReference type="ARBA" id="ARBA00023004"/>
    </source>
</evidence>
<evidence type="ECO:0000256" key="4">
    <source>
        <dbReference type="ARBA" id="ARBA00022475"/>
    </source>
</evidence>
<dbReference type="PANTHER" id="PTHR30529:SF1">
    <property type="entry name" value="CYTOCHROME B561 HOMOLOG 2"/>
    <property type="match status" value="1"/>
</dbReference>
<dbReference type="GO" id="GO:0022904">
    <property type="term" value="P:respiratory electron transport chain"/>
    <property type="evidence" value="ECO:0007669"/>
    <property type="project" value="InterPro"/>
</dbReference>
<evidence type="ECO:0000256" key="2">
    <source>
        <dbReference type="ARBA" id="ARBA00004651"/>
    </source>
</evidence>
<evidence type="ECO:0000256" key="12">
    <source>
        <dbReference type="ARBA" id="ARBA00037975"/>
    </source>
</evidence>
<evidence type="ECO:0000256" key="13">
    <source>
        <dbReference type="SAM" id="Phobius"/>
    </source>
</evidence>
<evidence type="ECO:0000313" key="15">
    <source>
        <dbReference type="EMBL" id="BBE51063.1"/>
    </source>
</evidence>
<comment type="similarity">
    <text evidence="12">Belongs to the cytochrome b561 family.</text>
</comment>
<protein>
    <submittedName>
        <fullName evidence="15">Cytochrome b561</fullName>
    </submittedName>
</protein>
<keyword evidence="8" id="KW-0249">Electron transport</keyword>
<evidence type="ECO:0000256" key="3">
    <source>
        <dbReference type="ARBA" id="ARBA00022448"/>
    </source>
</evidence>
<feature type="transmembrane region" description="Helical" evidence="13">
    <location>
        <begin position="9"/>
        <end position="27"/>
    </location>
</feature>
<evidence type="ECO:0000256" key="11">
    <source>
        <dbReference type="ARBA" id="ARBA00023136"/>
    </source>
</evidence>
<dbReference type="Proteomes" id="UP000033070">
    <property type="component" value="Chromosome"/>
</dbReference>
<dbReference type="InterPro" id="IPR011577">
    <property type="entry name" value="Cyt_b561_bac/Ni-Hgenase"/>
</dbReference>